<accession>H6RKE7</accession>
<dbReference type="OrthoDB" id="9792678at2"/>
<dbReference type="InterPro" id="IPR036663">
    <property type="entry name" value="Fumarylacetoacetase_C_sf"/>
</dbReference>
<dbReference type="HOGENOM" id="CLU_074521_0_0_11"/>
<dbReference type="InterPro" id="IPR021269">
    <property type="entry name" value="DUF2848"/>
</dbReference>
<dbReference type="Proteomes" id="UP000007517">
    <property type="component" value="Chromosome"/>
</dbReference>
<dbReference type="SUPFAM" id="SSF56529">
    <property type="entry name" value="FAH"/>
    <property type="match status" value="1"/>
</dbReference>
<reference evidence="2" key="2">
    <citation type="submission" date="2012-02" db="EMBL/GenBank/DDBJ databases">
        <title>Complete genome sequence of Blastococcus saxobsidens strain DD2.</title>
        <authorList>
            <person name="Genoscope."/>
        </authorList>
    </citation>
    <scope>NUCLEOTIDE SEQUENCE [LARGE SCALE GENOMIC DNA]</scope>
    <source>
        <strain evidence="2">DD2</strain>
    </source>
</reference>
<reference evidence="1 2" key="1">
    <citation type="journal article" date="2012" name="J. Bacteriol.">
        <title>Genome Sequence of Blastococcus saxobsidens DD2, a Stone-Inhabiting Bacterium.</title>
        <authorList>
            <person name="Chouaia B."/>
            <person name="Crotti E."/>
            <person name="Brusetti L."/>
            <person name="Daffonchio D."/>
            <person name="Essoussi I."/>
            <person name="Nouioui I."/>
            <person name="Sbissi I."/>
            <person name="Ghodhbane-Gtari F."/>
            <person name="Gtari M."/>
            <person name="Vacherie B."/>
            <person name="Barbe V."/>
            <person name="Medigue C."/>
            <person name="Gury J."/>
            <person name="Pujic P."/>
            <person name="Normand P."/>
        </authorList>
    </citation>
    <scope>NUCLEOTIDE SEQUENCE [LARGE SCALE GENOMIC DNA]</scope>
    <source>
        <strain evidence="1 2">DD2</strain>
    </source>
</reference>
<dbReference type="EMBL" id="FO117623">
    <property type="protein sequence ID" value="CCG02366.1"/>
    <property type="molecule type" value="Genomic_DNA"/>
</dbReference>
<organism evidence="1 2">
    <name type="scientific">Blastococcus saxobsidens (strain DD2)</name>
    <dbReference type="NCBI Taxonomy" id="1146883"/>
    <lineage>
        <taxon>Bacteria</taxon>
        <taxon>Bacillati</taxon>
        <taxon>Actinomycetota</taxon>
        <taxon>Actinomycetes</taxon>
        <taxon>Geodermatophilales</taxon>
        <taxon>Geodermatophilaceae</taxon>
        <taxon>Blastococcus</taxon>
    </lineage>
</organism>
<evidence type="ECO:0008006" key="3">
    <source>
        <dbReference type="Google" id="ProtNLM"/>
    </source>
</evidence>
<sequence length="227" mass="24227">MPAFPSPLRLTVSTTAEVVDVRPARLIVAGYTARNPKAVAEHIAELAAIGVAPPATVPAFYDLDPSLLTTAATIGVPGPESSGEVEPVIVRHRGRHFLAVGSDHTDRELEKSSIAGSKAACPKPLGTTVVELPTDLAQFDWDAVQAESEVDGEPYQRGRLSALRTPSDVLARLADALPDTDGDLVLFGGTLPLLTGRFHYGRAWNMRLRLADGTLLTHGYETKEENS</sequence>
<evidence type="ECO:0000313" key="2">
    <source>
        <dbReference type="Proteomes" id="UP000007517"/>
    </source>
</evidence>
<dbReference type="eggNOG" id="COG0179">
    <property type="taxonomic scope" value="Bacteria"/>
</dbReference>
<keyword evidence="2" id="KW-1185">Reference proteome</keyword>
<gene>
    <name evidence="1" type="ordered locus">BLASA_1434</name>
</gene>
<protein>
    <recommendedName>
        <fullName evidence="3">DUF2848 domain-containing protein</fullName>
    </recommendedName>
</protein>
<proteinExistence type="predicted"/>
<dbReference type="STRING" id="1146883.BLASA_1434"/>
<dbReference type="KEGG" id="bsd:BLASA_1434"/>
<dbReference type="Pfam" id="PF11010">
    <property type="entry name" value="DUF2848"/>
    <property type="match status" value="1"/>
</dbReference>
<dbReference type="AlphaFoldDB" id="H6RKE7"/>
<dbReference type="GO" id="GO:0003824">
    <property type="term" value="F:catalytic activity"/>
    <property type="evidence" value="ECO:0007669"/>
    <property type="project" value="InterPro"/>
</dbReference>
<name>H6RKE7_BLASD</name>
<dbReference type="RefSeq" id="WP_014375261.1">
    <property type="nucleotide sequence ID" value="NC_016943.1"/>
</dbReference>
<evidence type="ECO:0000313" key="1">
    <source>
        <dbReference type="EMBL" id="CCG02366.1"/>
    </source>
</evidence>